<feature type="compositionally biased region" description="Acidic residues" evidence="1">
    <location>
        <begin position="201"/>
        <end position="220"/>
    </location>
</feature>
<feature type="compositionally biased region" description="Low complexity" evidence="1">
    <location>
        <begin position="47"/>
        <end position="83"/>
    </location>
</feature>
<dbReference type="Gene3D" id="2.60.120.560">
    <property type="entry name" value="Exo-inulinase, domain 1"/>
    <property type="match status" value="1"/>
</dbReference>
<feature type="region of interest" description="Disordered" evidence="1">
    <location>
        <begin position="191"/>
        <end position="223"/>
    </location>
</feature>
<evidence type="ECO:0000313" key="2">
    <source>
        <dbReference type="EMBL" id="CAE4598565.1"/>
    </source>
</evidence>
<feature type="compositionally biased region" description="Low complexity" evidence="1">
    <location>
        <begin position="9"/>
        <end position="30"/>
    </location>
</feature>
<name>A0A7S4UZJ3_9DINO</name>
<gene>
    <name evidence="2" type="ORF">AMON00008_LOCUS27882</name>
</gene>
<sequence length="690" mass="77237">MDWFWNLTSSARGSAAPSAGGSAKSSRRATGSGGRGTPDAGSRRESASAAGQAGQAAQGAAARLAAVFGSNRGSPARGSSPPSEDGHRDSNEVGLEVIRPDGQPQPKQRAARASSPEKRLTLDAWEVDSEEDVADERERPAWSAFMSQAETDAALYTEERMYVQPDLNSTGDLSARLDSHEERAFGMRLVTKKTSRLAEEGGGDDSSEESDVSEESDDPIPDMREAARKDGLHAQELAIDSSWSTITNSTWVCNGDVGTLSGEGRFFYSVIPAQKFTNFDLEAHIKIVEGYRQSNIGLVFRFHDAQAFYALCLNHAEQRAELRGPRKDAITPLASLGVQALRWYQVRVRAAGPTLTLYVNNAIVGQRSALVENDKVVYTPTDEETVVCEVINNGAIYCLTRDPVQQVKSRFVQHAAGQVGLWAWKATASIRNMVLVDLTDLVEAYNDGREMMIQKRYATEDIQRREHATLLRQTKAARLIQEIGKMNLSVMQQRMQMYKQAELQGRDEIVRERKLLVWFALFSVFQKFNEVMALPHMAQKRLNYHLEMLDRTDPPPPAAPLQEPPNSTEEDLHYHYEAARAKYAHRWEKAGKRMYGGDGEKFHKILNAENSPAVKEKRLIAQKCFTKADEVLAESDHQDFLKKAWRLENDYASMECVDGDPEEWAEIERWREEKQKALAPKQKATKQQRN</sequence>
<evidence type="ECO:0000256" key="1">
    <source>
        <dbReference type="SAM" id="MobiDB-lite"/>
    </source>
</evidence>
<protein>
    <submittedName>
        <fullName evidence="2">Uncharacterized protein</fullName>
    </submittedName>
</protein>
<dbReference type="AlphaFoldDB" id="A0A7S4UZJ3"/>
<reference evidence="2" key="1">
    <citation type="submission" date="2021-01" db="EMBL/GenBank/DDBJ databases">
        <authorList>
            <person name="Corre E."/>
            <person name="Pelletier E."/>
            <person name="Niang G."/>
            <person name="Scheremetjew M."/>
            <person name="Finn R."/>
            <person name="Kale V."/>
            <person name="Holt S."/>
            <person name="Cochrane G."/>
            <person name="Meng A."/>
            <person name="Brown T."/>
            <person name="Cohen L."/>
        </authorList>
    </citation>
    <scope>NUCLEOTIDE SEQUENCE</scope>
    <source>
        <strain evidence="2">CCMP3105</strain>
    </source>
</reference>
<proteinExistence type="predicted"/>
<feature type="region of interest" description="Disordered" evidence="1">
    <location>
        <begin position="1"/>
        <end position="139"/>
    </location>
</feature>
<dbReference type="EMBL" id="HBNR01040223">
    <property type="protein sequence ID" value="CAE4598565.1"/>
    <property type="molecule type" value="Transcribed_RNA"/>
</dbReference>
<accession>A0A7S4UZJ3</accession>
<feature type="compositionally biased region" description="Acidic residues" evidence="1">
    <location>
        <begin position="125"/>
        <end position="135"/>
    </location>
</feature>
<organism evidence="2">
    <name type="scientific">Alexandrium monilatum</name>
    <dbReference type="NCBI Taxonomy" id="311494"/>
    <lineage>
        <taxon>Eukaryota</taxon>
        <taxon>Sar</taxon>
        <taxon>Alveolata</taxon>
        <taxon>Dinophyceae</taxon>
        <taxon>Gonyaulacales</taxon>
        <taxon>Pyrocystaceae</taxon>
        <taxon>Alexandrium</taxon>
    </lineage>
</organism>